<sequence length="171" mass="20048">MNAPRFVNESWSHPCSNAFRLPNRTGFLERSLLFSRIPDRRNALQNRSRFAAKVNRSPAEIVQLLSGVEERELLHIYFRIVRTCISLCSEDYTDWFVDVNATEDWLKACEWKQYFGVCCFVKKNVYYIRGNALKLAVTQRVNTNQDQVKNFILIPRTISKTEYSLLMLLNS</sequence>
<proteinExistence type="predicted"/>
<protein>
    <submittedName>
        <fullName evidence="1">Uncharacterized protein</fullName>
    </submittedName>
</protein>
<dbReference type="AlphaFoldDB" id="A0A4Y2J769"/>
<gene>
    <name evidence="1" type="ORF">AVEN_43522_1</name>
</gene>
<evidence type="ECO:0000313" key="2">
    <source>
        <dbReference type="Proteomes" id="UP000499080"/>
    </source>
</evidence>
<keyword evidence="2" id="KW-1185">Reference proteome</keyword>
<evidence type="ECO:0000313" key="1">
    <source>
        <dbReference type="EMBL" id="GBM85977.1"/>
    </source>
</evidence>
<name>A0A4Y2J769_ARAVE</name>
<reference evidence="1 2" key="1">
    <citation type="journal article" date="2019" name="Sci. Rep.">
        <title>Orb-weaving spider Araneus ventricosus genome elucidates the spidroin gene catalogue.</title>
        <authorList>
            <person name="Kono N."/>
            <person name="Nakamura H."/>
            <person name="Ohtoshi R."/>
            <person name="Moran D.A.P."/>
            <person name="Shinohara A."/>
            <person name="Yoshida Y."/>
            <person name="Fujiwara M."/>
            <person name="Mori M."/>
            <person name="Tomita M."/>
            <person name="Arakawa K."/>
        </authorList>
    </citation>
    <scope>NUCLEOTIDE SEQUENCE [LARGE SCALE GENOMIC DNA]</scope>
</reference>
<dbReference type="Proteomes" id="UP000499080">
    <property type="component" value="Unassembled WGS sequence"/>
</dbReference>
<organism evidence="1 2">
    <name type="scientific">Araneus ventricosus</name>
    <name type="common">Orbweaver spider</name>
    <name type="synonym">Epeira ventricosa</name>
    <dbReference type="NCBI Taxonomy" id="182803"/>
    <lineage>
        <taxon>Eukaryota</taxon>
        <taxon>Metazoa</taxon>
        <taxon>Ecdysozoa</taxon>
        <taxon>Arthropoda</taxon>
        <taxon>Chelicerata</taxon>
        <taxon>Arachnida</taxon>
        <taxon>Araneae</taxon>
        <taxon>Araneomorphae</taxon>
        <taxon>Entelegynae</taxon>
        <taxon>Araneoidea</taxon>
        <taxon>Araneidae</taxon>
        <taxon>Araneus</taxon>
    </lineage>
</organism>
<comment type="caution">
    <text evidence="1">The sequence shown here is derived from an EMBL/GenBank/DDBJ whole genome shotgun (WGS) entry which is preliminary data.</text>
</comment>
<accession>A0A4Y2J769</accession>
<dbReference type="EMBL" id="BGPR01003278">
    <property type="protein sequence ID" value="GBM85977.1"/>
    <property type="molecule type" value="Genomic_DNA"/>
</dbReference>